<name>A0A9P9AHG9_9HYPO</name>
<feature type="coiled-coil region" evidence="1">
    <location>
        <begin position="149"/>
        <end position="176"/>
    </location>
</feature>
<comment type="caution">
    <text evidence="3">The sequence shown here is derived from an EMBL/GenBank/DDBJ whole genome shotgun (WGS) entry which is preliminary data.</text>
</comment>
<reference evidence="3 4" key="1">
    <citation type="journal article" date="2021" name="Nat. Commun.">
        <title>Genetic determinants of endophytism in the Arabidopsis root mycobiome.</title>
        <authorList>
            <person name="Mesny F."/>
            <person name="Miyauchi S."/>
            <person name="Thiergart T."/>
            <person name="Pickel B."/>
            <person name="Atanasova L."/>
            <person name="Karlsson M."/>
            <person name="Huettel B."/>
            <person name="Barry K.W."/>
            <person name="Haridas S."/>
            <person name="Chen C."/>
            <person name="Bauer D."/>
            <person name="Andreopoulos W."/>
            <person name="Pangilinan J."/>
            <person name="LaButti K."/>
            <person name="Riley R."/>
            <person name="Lipzen A."/>
            <person name="Clum A."/>
            <person name="Drula E."/>
            <person name="Henrissat B."/>
            <person name="Kohler A."/>
            <person name="Grigoriev I.V."/>
            <person name="Martin F.M."/>
            <person name="Hacquard S."/>
        </authorList>
    </citation>
    <scope>NUCLEOTIDE SEQUENCE [LARGE SCALE GENOMIC DNA]</scope>
    <source>
        <strain evidence="3 4">MPI-CAGE-CH-0241</strain>
    </source>
</reference>
<protein>
    <submittedName>
        <fullName evidence="3">Uncharacterized protein</fullName>
    </submittedName>
</protein>
<keyword evidence="4" id="KW-1185">Reference proteome</keyword>
<dbReference type="Proteomes" id="UP000777438">
    <property type="component" value="Unassembled WGS sequence"/>
</dbReference>
<evidence type="ECO:0000313" key="3">
    <source>
        <dbReference type="EMBL" id="KAH6866155.1"/>
    </source>
</evidence>
<evidence type="ECO:0000256" key="1">
    <source>
        <dbReference type="SAM" id="Coils"/>
    </source>
</evidence>
<proteinExistence type="predicted"/>
<feature type="region of interest" description="Disordered" evidence="2">
    <location>
        <begin position="1"/>
        <end position="76"/>
    </location>
</feature>
<gene>
    <name evidence="3" type="ORF">B0T10DRAFT_468105</name>
</gene>
<feature type="region of interest" description="Disordered" evidence="2">
    <location>
        <begin position="104"/>
        <end position="149"/>
    </location>
</feature>
<dbReference type="AlphaFoldDB" id="A0A9P9AHG9"/>
<accession>A0A9P9AHG9</accession>
<evidence type="ECO:0000256" key="2">
    <source>
        <dbReference type="SAM" id="MobiDB-lite"/>
    </source>
</evidence>
<sequence length="186" mass="20619">MSSPILGDSPSLNERPGGKQSKHMSLKKHDTGIPMNTPTDPNSVIPDDDGSTDHVMPTQGPRCHHQSPRGEHCSEAGWGPEFFPNCEYPGTPTEMDSPTCYERFVSAPQSGPLQGPRHGTSRIQKRRGRPERYKMNGNASRITSCPPVTPRIESALQSFEKELRLLEEQNRTRLKASQENSSQKNG</sequence>
<keyword evidence="1" id="KW-0175">Coiled coil</keyword>
<dbReference type="OrthoDB" id="5069028at2759"/>
<feature type="compositionally biased region" description="Basic residues" evidence="2">
    <location>
        <begin position="119"/>
        <end position="129"/>
    </location>
</feature>
<dbReference type="EMBL" id="JAGPYM010000140">
    <property type="protein sequence ID" value="KAH6866155.1"/>
    <property type="molecule type" value="Genomic_DNA"/>
</dbReference>
<organism evidence="3 4">
    <name type="scientific">Thelonectria olida</name>
    <dbReference type="NCBI Taxonomy" id="1576542"/>
    <lineage>
        <taxon>Eukaryota</taxon>
        <taxon>Fungi</taxon>
        <taxon>Dikarya</taxon>
        <taxon>Ascomycota</taxon>
        <taxon>Pezizomycotina</taxon>
        <taxon>Sordariomycetes</taxon>
        <taxon>Hypocreomycetidae</taxon>
        <taxon>Hypocreales</taxon>
        <taxon>Nectriaceae</taxon>
        <taxon>Thelonectria</taxon>
    </lineage>
</organism>
<evidence type="ECO:0000313" key="4">
    <source>
        <dbReference type="Proteomes" id="UP000777438"/>
    </source>
</evidence>